<name>A0A6A7N2V3_9BURK</name>
<dbReference type="EMBL" id="WHUG01000005">
    <property type="protein sequence ID" value="MQA39424.1"/>
    <property type="molecule type" value="Genomic_DNA"/>
</dbReference>
<accession>A0A6A7N2V3</accession>
<evidence type="ECO:0000313" key="2">
    <source>
        <dbReference type="Proteomes" id="UP000440498"/>
    </source>
</evidence>
<dbReference type="InterPro" id="IPR002636">
    <property type="entry name" value="DUF29"/>
</dbReference>
<organism evidence="1 2">
    <name type="scientific">Rugamonas aquatica</name>
    <dbReference type="NCBI Taxonomy" id="2743357"/>
    <lineage>
        <taxon>Bacteria</taxon>
        <taxon>Pseudomonadati</taxon>
        <taxon>Pseudomonadota</taxon>
        <taxon>Betaproteobacteria</taxon>
        <taxon>Burkholderiales</taxon>
        <taxon>Oxalobacteraceae</taxon>
        <taxon>Telluria group</taxon>
        <taxon>Rugamonas</taxon>
    </lineage>
</organism>
<dbReference type="RefSeq" id="WP_152838737.1">
    <property type="nucleotide sequence ID" value="NZ_WHUG01000005.1"/>
</dbReference>
<dbReference type="Pfam" id="PF01724">
    <property type="entry name" value="DUF29"/>
    <property type="match status" value="1"/>
</dbReference>
<keyword evidence="2" id="KW-1185">Reference proteome</keyword>
<dbReference type="PANTHER" id="PTHR34235:SF4">
    <property type="entry name" value="SLR0291 PROTEIN"/>
    <property type="match status" value="1"/>
</dbReference>
<evidence type="ECO:0000313" key="1">
    <source>
        <dbReference type="EMBL" id="MQA39424.1"/>
    </source>
</evidence>
<comment type="caution">
    <text evidence="1">The sequence shown here is derived from an EMBL/GenBank/DDBJ whole genome shotgun (WGS) entry which is preliminary data.</text>
</comment>
<protein>
    <submittedName>
        <fullName evidence="1">DUF29 family protein</fullName>
    </submittedName>
</protein>
<dbReference type="Gene3D" id="1.20.1220.20">
    <property type="entry name" value="Uncharcterised protein PF01724"/>
    <property type="match status" value="1"/>
</dbReference>
<proteinExistence type="predicted"/>
<reference evidence="1 2" key="1">
    <citation type="submission" date="2019-10" db="EMBL/GenBank/DDBJ databases">
        <title>Two novel species isolated from a subtropical stream in China.</title>
        <authorList>
            <person name="Lu H."/>
        </authorList>
    </citation>
    <scope>NUCLEOTIDE SEQUENCE [LARGE SCALE GENOMIC DNA]</scope>
    <source>
        <strain evidence="1 2">FT29W</strain>
    </source>
</reference>
<sequence>MTATYEDDMAEWGMEQVALLRSGQWALLDIEHIAEEIEDMNISHRHQLAHRMAILMAHLLKWKYQPDRRGGSWKSTIRNQRDKVDRLLIKMPSLRKLLEDPEWDRDVWDDAVDLAGREANLSGLPEVRIWDFRQVLSADYLPS</sequence>
<dbReference type="PANTHER" id="PTHR34235">
    <property type="entry name" value="SLR1203 PROTEIN-RELATED"/>
    <property type="match status" value="1"/>
</dbReference>
<dbReference type="Proteomes" id="UP000440498">
    <property type="component" value="Unassembled WGS sequence"/>
</dbReference>
<gene>
    <name evidence="1" type="ORF">GEV02_14815</name>
</gene>
<dbReference type="AlphaFoldDB" id="A0A6A7N2V3"/>